<name>A0A517YPC9_9BACT</name>
<dbReference type="OrthoDB" id="580775at2"/>
<evidence type="ECO:0000259" key="10">
    <source>
        <dbReference type="Pfam" id="PF00501"/>
    </source>
</evidence>
<keyword evidence="2 9" id="KW-0436">Ligase</keyword>
<protein>
    <recommendedName>
        <fullName evidence="7 9">Phenylacetate-coenzyme A ligase</fullName>
        <ecNumber evidence="6 9">6.2.1.30</ecNumber>
    </recommendedName>
    <alternativeName>
        <fullName evidence="8 9">Phenylacetyl-CoA ligase</fullName>
    </alternativeName>
</protein>
<keyword evidence="13" id="KW-1185">Reference proteome</keyword>
<evidence type="ECO:0000256" key="7">
    <source>
        <dbReference type="ARBA" id="ARBA00068695"/>
    </source>
</evidence>
<dbReference type="AlphaFoldDB" id="A0A517YPC9"/>
<evidence type="ECO:0000313" key="13">
    <source>
        <dbReference type="Proteomes" id="UP000317369"/>
    </source>
</evidence>
<evidence type="ECO:0000256" key="6">
    <source>
        <dbReference type="ARBA" id="ARBA00066629"/>
    </source>
</evidence>
<feature type="domain" description="AMP-dependent ligase C-terminal" evidence="11">
    <location>
        <begin position="344"/>
        <end position="440"/>
    </location>
</feature>
<evidence type="ECO:0000256" key="2">
    <source>
        <dbReference type="ARBA" id="ARBA00022598"/>
    </source>
</evidence>
<dbReference type="Proteomes" id="UP000317369">
    <property type="component" value="Chromosome"/>
</dbReference>
<comment type="similarity">
    <text evidence="5 9">Belongs to the phenylacetyl-CoA ligase family.</text>
</comment>
<reference evidence="12 13" key="1">
    <citation type="submission" date="2019-02" db="EMBL/GenBank/DDBJ databases">
        <title>Deep-cultivation of Planctomycetes and their phenomic and genomic characterization uncovers novel biology.</title>
        <authorList>
            <person name="Wiegand S."/>
            <person name="Jogler M."/>
            <person name="Boedeker C."/>
            <person name="Pinto D."/>
            <person name="Vollmers J."/>
            <person name="Rivas-Marin E."/>
            <person name="Kohn T."/>
            <person name="Peeters S.H."/>
            <person name="Heuer A."/>
            <person name="Rast P."/>
            <person name="Oberbeckmann S."/>
            <person name="Bunk B."/>
            <person name="Jeske O."/>
            <person name="Meyerdierks A."/>
            <person name="Storesund J.E."/>
            <person name="Kallscheuer N."/>
            <person name="Luecker S."/>
            <person name="Lage O.M."/>
            <person name="Pohl T."/>
            <person name="Merkel B.J."/>
            <person name="Hornburger P."/>
            <person name="Mueller R.-W."/>
            <person name="Bruemmer F."/>
            <person name="Labrenz M."/>
            <person name="Spormann A.M."/>
            <person name="Op den Camp H."/>
            <person name="Overmann J."/>
            <person name="Amann R."/>
            <person name="Jetten M.S.M."/>
            <person name="Mascher T."/>
            <person name="Medema M.H."/>
            <person name="Devos D.P."/>
            <person name="Kaster A.-K."/>
            <person name="Ovreas L."/>
            <person name="Rohde M."/>
            <person name="Galperin M.Y."/>
            <person name="Jogler C."/>
        </authorList>
    </citation>
    <scope>NUCLEOTIDE SEQUENCE [LARGE SCALE GENOMIC DNA]</scope>
    <source>
        <strain evidence="12 13">KS4</strain>
    </source>
</reference>
<dbReference type="InterPro" id="IPR000873">
    <property type="entry name" value="AMP-dep_synth/lig_dom"/>
</dbReference>
<dbReference type="Gene3D" id="3.40.50.12780">
    <property type="entry name" value="N-terminal domain of ligase-like"/>
    <property type="match status" value="1"/>
</dbReference>
<dbReference type="PANTHER" id="PTHR43439:SF1">
    <property type="entry name" value="PHENYLACETATE-COENZYME A LIGASE"/>
    <property type="match status" value="1"/>
</dbReference>
<dbReference type="GO" id="GO:0047475">
    <property type="term" value="F:phenylacetate-CoA ligase activity"/>
    <property type="evidence" value="ECO:0007669"/>
    <property type="project" value="UniProtKB-EC"/>
</dbReference>
<dbReference type="Gene3D" id="3.30.300.30">
    <property type="match status" value="1"/>
</dbReference>
<dbReference type="InterPro" id="IPR045851">
    <property type="entry name" value="AMP-bd_C_sf"/>
</dbReference>
<evidence type="ECO:0000256" key="4">
    <source>
        <dbReference type="ARBA" id="ARBA00060591"/>
    </source>
</evidence>
<gene>
    <name evidence="12" type="primary">paaK</name>
    <name evidence="12" type="ORF">KS4_01100</name>
</gene>
<evidence type="ECO:0000259" key="11">
    <source>
        <dbReference type="Pfam" id="PF14535"/>
    </source>
</evidence>
<proteinExistence type="inferred from homology"/>
<evidence type="ECO:0000256" key="8">
    <source>
        <dbReference type="ARBA" id="ARBA00075111"/>
    </source>
</evidence>
<dbReference type="PANTHER" id="PTHR43439">
    <property type="entry name" value="PHENYLACETATE-COENZYME A LIGASE"/>
    <property type="match status" value="1"/>
</dbReference>
<evidence type="ECO:0000256" key="3">
    <source>
        <dbReference type="ARBA" id="ARBA00022741"/>
    </source>
</evidence>
<comment type="pathway">
    <text evidence="4 9">Aromatic compound metabolism; phenylacetate degradation.</text>
</comment>
<comment type="function">
    <text evidence="9">Catalyzes the activation of phenylacetic acid (PA) to phenylacetyl-CoA (PA-CoA).</text>
</comment>
<dbReference type="CDD" id="cd05913">
    <property type="entry name" value="PaaK"/>
    <property type="match status" value="1"/>
</dbReference>
<dbReference type="Pfam" id="PF14535">
    <property type="entry name" value="AMP-binding_C_2"/>
    <property type="match status" value="1"/>
</dbReference>
<dbReference type="KEGG" id="pcor:KS4_01100"/>
<dbReference type="SUPFAM" id="SSF56801">
    <property type="entry name" value="Acetyl-CoA synthetase-like"/>
    <property type="match status" value="1"/>
</dbReference>
<dbReference type="InterPro" id="IPR051414">
    <property type="entry name" value="Adenylate-forming_Reductase"/>
</dbReference>
<dbReference type="RefSeq" id="WP_145073067.1">
    <property type="nucleotide sequence ID" value="NZ_CP036425.1"/>
</dbReference>
<dbReference type="EMBL" id="CP036425">
    <property type="protein sequence ID" value="QDU32081.1"/>
    <property type="molecule type" value="Genomic_DNA"/>
</dbReference>
<comment type="catalytic activity">
    <reaction evidence="9">
        <text>2-phenylacetate + ATP + CoA = phenylacetyl-CoA + AMP + diphosphate</text>
        <dbReference type="Rhea" id="RHEA:20956"/>
        <dbReference type="ChEBI" id="CHEBI:18401"/>
        <dbReference type="ChEBI" id="CHEBI:30616"/>
        <dbReference type="ChEBI" id="CHEBI:33019"/>
        <dbReference type="ChEBI" id="CHEBI:57287"/>
        <dbReference type="ChEBI" id="CHEBI:57390"/>
        <dbReference type="ChEBI" id="CHEBI:456215"/>
        <dbReference type="EC" id="6.2.1.30"/>
    </reaction>
</comment>
<dbReference type="InterPro" id="IPR011880">
    <property type="entry name" value="PA_CoA_ligase"/>
</dbReference>
<sequence>MTAALDQIALFHPTSSPDYLPVDQLRQLQLQRLQQIVQHSYDNVPLFRKRMDERSLTPTDIHTLEDMKLLPFTVKTDLRDEYPLGLLAVPMKDVVRLHASSGTTGKPIVVAYNQDDLTTWAEVMTRTFAACGMHAGDVVQNAYGYGLFTGGLGVHYGIESLGATVVPISGGNTTRQVMLMKDFGTTVICCTPSYFLRIIDKANEMGLDLKDFPIRAGIFGAEPWTDSMRKRIEQLTDIKAYDIYGLSEIIGPGVGCQCSAQEGLHIFEDHFYPEIIDPETCQPLPDGTEGELVLTTLSKQAMPMLRYRTRDITTIYNEQCSCGRTIRRIERIGRRSDDMFIIRGVNVFPSQIETALLNVEGTLPHYQIILTKHNDLDQIEVQVEVTAEHFSDTIGSLERLRKKLSAAIAEIIGIRVNLRLVEPHTLQRSEGKAKRVIDNRNEANT</sequence>
<dbReference type="GO" id="GO:0010124">
    <property type="term" value="P:phenylacetate catabolic process"/>
    <property type="evidence" value="ECO:0007669"/>
    <property type="project" value="UniProtKB-UniRule"/>
</dbReference>
<evidence type="ECO:0000256" key="9">
    <source>
        <dbReference type="PIRNR" id="PIRNR006444"/>
    </source>
</evidence>
<dbReference type="PIRSF" id="PIRSF006444">
    <property type="entry name" value="PaaK"/>
    <property type="match status" value="1"/>
</dbReference>
<dbReference type="InterPro" id="IPR028154">
    <property type="entry name" value="AMP-dep_Lig_C"/>
</dbReference>
<feature type="domain" description="AMP-dependent synthetase/ligase" evidence="10">
    <location>
        <begin position="88"/>
        <end position="294"/>
    </location>
</feature>
<evidence type="ECO:0000256" key="5">
    <source>
        <dbReference type="ARBA" id="ARBA00061566"/>
    </source>
</evidence>
<dbReference type="InterPro" id="IPR042099">
    <property type="entry name" value="ANL_N_sf"/>
</dbReference>
<dbReference type="Pfam" id="PF00501">
    <property type="entry name" value="AMP-binding"/>
    <property type="match status" value="1"/>
</dbReference>
<evidence type="ECO:0000313" key="12">
    <source>
        <dbReference type="EMBL" id="QDU32081.1"/>
    </source>
</evidence>
<dbReference type="FunFam" id="3.40.50.12780:FF:000016">
    <property type="entry name" value="Phenylacetate-coenzyme A ligase"/>
    <property type="match status" value="1"/>
</dbReference>
<dbReference type="UniPathway" id="UPA00930"/>
<comment type="subunit">
    <text evidence="1">Monomer.</text>
</comment>
<accession>A0A517YPC9</accession>
<evidence type="ECO:0000256" key="1">
    <source>
        <dbReference type="ARBA" id="ARBA00011245"/>
    </source>
</evidence>
<keyword evidence="3 9" id="KW-0547">Nucleotide-binding</keyword>
<dbReference type="GO" id="GO:0000166">
    <property type="term" value="F:nucleotide binding"/>
    <property type="evidence" value="ECO:0007669"/>
    <property type="project" value="UniProtKB-KW"/>
</dbReference>
<organism evidence="12 13">
    <name type="scientific">Poriferisphaera corsica</name>
    <dbReference type="NCBI Taxonomy" id="2528020"/>
    <lineage>
        <taxon>Bacteria</taxon>
        <taxon>Pseudomonadati</taxon>
        <taxon>Planctomycetota</taxon>
        <taxon>Phycisphaerae</taxon>
        <taxon>Phycisphaerales</taxon>
        <taxon>Phycisphaeraceae</taxon>
        <taxon>Poriferisphaera</taxon>
    </lineage>
</organism>
<dbReference type="EC" id="6.2.1.30" evidence="6 9"/>